<keyword evidence="2" id="KW-1185">Reference proteome</keyword>
<dbReference type="Proteomes" id="UP000887013">
    <property type="component" value="Unassembled WGS sequence"/>
</dbReference>
<dbReference type="EMBL" id="BMAW01100369">
    <property type="protein sequence ID" value="GFS94530.1"/>
    <property type="molecule type" value="Genomic_DNA"/>
</dbReference>
<accession>A0A8X6N5G0</accession>
<dbReference type="OrthoDB" id="6434469at2759"/>
<gene>
    <name evidence="1" type="primary">NCL1_23698</name>
    <name evidence="1" type="ORF">NPIL_108701</name>
</gene>
<name>A0A8X6N5G0_NEPPI</name>
<organism evidence="1 2">
    <name type="scientific">Nephila pilipes</name>
    <name type="common">Giant wood spider</name>
    <name type="synonym">Nephila maculata</name>
    <dbReference type="NCBI Taxonomy" id="299642"/>
    <lineage>
        <taxon>Eukaryota</taxon>
        <taxon>Metazoa</taxon>
        <taxon>Ecdysozoa</taxon>
        <taxon>Arthropoda</taxon>
        <taxon>Chelicerata</taxon>
        <taxon>Arachnida</taxon>
        <taxon>Araneae</taxon>
        <taxon>Araneomorphae</taxon>
        <taxon>Entelegynae</taxon>
        <taxon>Araneoidea</taxon>
        <taxon>Nephilidae</taxon>
        <taxon>Nephila</taxon>
    </lineage>
</organism>
<comment type="caution">
    <text evidence="1">The sequence shown here is derived from an EMBL/GenBank/DDBJ whole genome shotgun (WGS) entry which is preliminary data.</text>
</comment>
<evidence type="ECO:0000313" key="1">
    <source>
        <dbReference type="EMBL" id="GFS94530.1"/>
    </source>
</evidence>
<protein>
    <submittedName>
        <fullName evidence="1">Uncharacterized protein</fullName>
    </submittedName>
</protein>
<proteinExistence type="predicted"/>
<dbReference type="AlphaFoldDB" id="A0A8X6N5G0"/>
<evidence type="ECO:0000313" key="2">
    <source>
        <dbReference type="Proteomes" id="UP000887013"/>
    </source>
</evidence>
<sequence>MTFSPLDCNRTYYGLTDLKYPLRLSERRSPTCTLTFIAAGGRYGDRIEITFLSFQIGTFDLDRIRRWKIIPYHVQNKNHYEIHTFKRNNVYGLSKYSNPSKQCYYITLENAMSLKCSWLMLNMSQKTVFKTAEEAIEYLFSEELESEMIVLPPEVDEFTDEEGFDDSETLDPSV</sequence>
<reference evidence="1" key="1">
    <citation type="submission" date="2020-08" db="EMBL/GenBank/DDBJ databases">
        <title>Multicomponent nature underlies the extraordinary mechanical properties of spider dragline silk.</title>
        <authorList>
            <person name="Kono N."/>
            <person name="Nakamura H."/>
            <person name="Mori M."/>
            <person name="Yoshida Y."/>
            <person name="Ohtoshi R."/>
            <person name="Malay A.D."/>
            <person name="Moran D.A.P."/>
            <person name="Tomita M."/>
            <person name="Numata K."/>
            <person name="Arakawa K."/>
        </authorList>
    </citation>
    <scope>NUCLEOTIDE SEQUENCE</scope>
</reference>